<gene>
    <name evidence="12" type="primary">Dmoj\GI10780</name>
    <name evidence="12" type="ORF">Dmoj_GI10780</name>
</gene>
<evidence type="ECO:0000313" key="13">
    <source>
        <dbReference type="Proteomes" id="UP000009192"/>
    </source>
</evidence>
<dbReference type="PANTHER" id="PTHR12825">
    <property type="entry name" value="BNIP1-RELATED"/>
    <property type="match status" value="1"/>
</dbReference>
<dbReference type="HOGENOM" id="CLU_105902_0_1_1"/>
<keyword evidence="13" id="KW-1185">Reference proteome</keyword>
<evidence type="ECO:0000256" key="10">
    <source>
        <dbReference type="SAM" id="Phobius"/>
    </source>
</evidence>
<dbReference type="KEGG" id="dmo:Dmoj_GI10780"/>
<keyword evidence="3 10" id="KW-0812">Transmembrane</keyword>
<evidence type="ECO:0000256" key="9">
    <source>
        <dbReference type="ARBA" id="ARBA00037934"/>
    </source>
</evidence>
<dbReference type="InterPro" id="IPR005606">
    <property type="entry name" value="Sec20"/>
</dbReference>
<dbReference type="eggNOG" id="ENOG502QUTT">
    <property type="taxonomic scope" value="Eukaryota"/>
</dbReference>
<comment type="subcellular location">
    <subcellularLocation>
        <location evidence="1">Endoplasmic reticulum membrane</location>
        <topology evidence="1">Single-pass type IV membrane protein</topology>
    </subcellularLocation>
</comment>
<dbReference type="GO" id="GO:0005484">
    <property type="term" value="F:SNAP receptor activity"/>
    <property type="evidence" value="ECO:0007669"/>
    <property type="project" value="InterPro"/>
</dbReference>
<dbReference type="InterPro" id="IPR056173">
    <property type="entry name" value="Sec20_C"/>
</dbReference>
<keyword evidence="7" id="KW-0175">Coiled coil</keyword>
<name>B4KBE7_DROMO</name>
<feature type="transmembrane region" description="Helical" evidence="10">
    <location>
        <begin position="289"/>
        <end position="306"/>
    </location>
</feature>
<organism evidence="12 13">
    <name type="scientific">Drosophila mojavensis</name>
    <name type="common">Fruit fly</name>
    <dbReference type="NCBI Taxonomy" id="7230"/>
    <lineage>
        <taxon>Eukaryota</taxon>
        <taxon>Metazoa</taxon>
        <taxon>Ecdysozoa</taxon>
        <taxon>Arthropoda</taxon>
        <taxon>Hexapoda</taxon>
        <taxon>Insecta</taxon>
        <taxon>Pterygota</taxon>
        <taxon>Neoptera</taxon>
        <taxon>Endopterygota</taxon>
        <taxon>Diptera</taxon>
        <taxon>Brachycera</taxon>
        <taxon>Muscomorpha</taxon>
        <taxon>Ephydroidea</taxon>
        <taxon>Drosophilidae</taxon>
        <taxon>Drosophila</taxon>
    </lineage>
</organism>
<dbReference type="FunCoup" id="B4KBE7">
    <property type="interactions" value="1440"/>
</dbReference>
<dbReference type="GO" id="GO:0031201">
    <property type="term" value="C:SNARE complex"/>
    <property type="evidence" value="ECO:0007669"/>
    <property type="project" value="TreeGrafter"/>
</dbReference>
<evidence type="ECO:0000256" key="8">
    <source>
        <dbReference type="ARBA" id="ARBA00023136"/>
    </source>
</evidence>
<evidence type="ECO:0000256" key="4">
    <source>
        <dbReference type="ARBA" id="ARBA00022824"/>
    </source>
</evidence>
<evidence type="ECO:0000256" key="6">
    <source>
        <dbReference type="ARBA" id="ARBA00022989"/>
    </source>
</evidence>
<proteinExistence type="inferred from homology"/>
<evidence type="ECO:0000313" key="12">
    <source>
        <dbReference type="EMBL" id="EDW16875.2"/>
    </source>
</evidence>
<dbReference type="InParanoid" id="B4KBE7"/>
<feature type="domain" description="Sec20 C-terminal" evidence="11">
    <location>
        <begin position="219"/>
        <end position="310"/>
    </location>
</feature>
<dbReference type="OrthoDB" id="46868at2759"/>
<dbReference type="PANTHER" id="PTHR12825:SF0">
    <property type="entry name" value="VESICLE TRANSPORT PROTEIN SEC20"/>
    <property type="match status" value="1"/>
</dbReference>
<keyword evidence="6 10" id="KW-1133">Transmembrane helix</keyword>
<dbReference type="EMBL" id="CH933806">
    <property type="protein sequence ID" value="EDW16875.2"/>
    <property type="molecule type" value="Genomic_DNA"/>
</dbReference>
<sequence>MSLGLCKFQKRFRHLGGLTKEKEIYRQAAVDSLSIGADIASSVEKRVSCDMPAIDMPHVTSKQYFECVAEKQQKKLKNSKRTAAMDKDRFTLQSIRQDLIDNNLQAKAIIQDILNSRSSIAELEELNEAGRGKLSAIRKNIERLDDWARDMGDPALATEVDTHREQFSKTLQAFRKANVSTMLEIEKANREELMAITGESDLRQRSTGGARHNRSSLVTQENDVTEKMLAISRHLSETTQKSAVTLETLVASSQNVAATSDELHNTAGSITQSGKLLKKYGRRECTDKMLLFFAFCLFLACVFYIVQKRLF</sequence>
<reference evidence="12 13" key="1">
    <citation type="journal article" date="2007" name="Nature">
        <title>Evolution of genes and genomes on the Drosophila phylogeny.</title>
        <authorList>
            <consortium name="Drosophila 12 Genomes Consortium"/>
            <person name="Clark A.G."/>
            <person name="Eisen M.B."/>
            <person name="Smith D.R."/>
            <person name="Bergman C.M."/>
            <person name="Oliver B."/>
            <person name="Markow T.A."/>
            <person name="Kaufman T.C."/>
            <person name="Kellis M."/>
            <person name="Gelbart W."/>
            <person name="Iyer V.N."/>
            <person name="Pollard D.A."/>
            <person name="Sackton T.B."/>
            <person name="Larracuente A.M."/>
            <person name="Singh N.D."/>
            <person name="Abad J.P."/>
            <person name="Abt D.N."/>
            <person name="Adryan B."/>
            <person name="Aguade M."/>
            <person name="Akashi H."/>
            <person name="Anderson W.W."/>
            <person name="Aquadro C.F."/>
            <person name="Ardell D.H."/>
            <person name="Arguello R."/>
            <person name="Artieri C.G."/>
            <person name="Barbash D.A."/>
            <person name="Barker D."/>
            <person name="Barsanti P."/>
            <person name="Batterham P."/>
            <person name="Batzoglou S."/>
            <person name="Begun D."/>
            <person name="Bhutkar A."/>
            <person name="Blanco E."/>
            <person name="Bosak S.A."/>
            <person name="Bradley R.K."/>
            <person name="Brand A.D."/>
            <person name="Brent M.R."/>
            <person name="Brooks A.N."/>
            <person name="Brown R.H."/>
            <person name="Butlin R.K."/>
            <person name="Caggese C."/>
            <person name="Calvi B.R."/>
            <person name="Bernardo de Carvalho A."/>
            <person name="Caspi A."/>
            <person name="Castrezana S."/>
            <person name="Celniker S.E."/>
            <person name="Chang J.L."/>
            <person name="Chapple C."/>
            <person name="Chatterji S."/>
            <person name="Chinwalla A."/>
            <person name="Civetta A."/>
            <person name="Clifton S.W."/>
            <person name="Comeron J.M."/>
            <person name="Costello J.C."/>
            <person name="Coyne J.A."/>
            <person name="Daub J."/>
            <person name="David R.G."/>
            <person name="Delcher A.L."/>
            <person name="Delehaunty K."/>
            <person name="Do C.B."/>
            <person name="Ebling H."/>
            <person name="Edwards K."/>
            <person name="Eickbush T."/>
            <person name="Evans J.D."/>
            <person name="Filipski A."/>
            <person name="Findeiss S."/>
            <person name="Freyhult E."/>
            <person name="Fulton L."/>
            <person name="Fulton R."/>
            <person name="Garcia A.C."/>
            <person name="Gardiner A."/>
            <person name="Garfield D.A."/>
            <person name="Garvin B.E."/>
            <person name="Gibson G."/>
            <person name="Gilbert D."/>
            <person name="Gnerre S."/>
            <person name="Godfrey J."/>
            <person name="Good R."/>
            <person name="Gotea V."/>
            <person name="Gravely B."/>
            <person name="Greenberg A.J."/>
            <person name="Griffiths-Jones S."/>
            <person name="Gross S."/>
            <person name="Guigo R."/>
            <person name="Gustafson E.A."/>
            <person name="Haerty W."/>
            <person name="Hahn M.W."/>
            <person name="Halligan D.L."/>
            <person name="Halpern A.L."/>
            <person name="Halter G.M."/>
            <person name="Han M.V."/>
            <person name="Heger A."/>
            <person name="Hillier L."/>
            <person name="Hinrichs A.S."/>
            <person name="Holmes I."/>
            <person name="Hoskins R.A."/>
            <person name="Hubisz M.J."/>
            <person name="Hultmark D."/>
            <person name="Huntley M.A."/>
            <person name="Jaffe D.B."/>
            <person name="Jagadeeshan S."/>
            <person name="Jeck W.R."/>
            <person name="Johnson J."/>
            <person name="Jones C.D."/>
            <person name="Jordan W.C."/>
            <person name="Karpen G.H."/>
            <person name="Kataoka E."/>
            <person name="Keightley P.D."/>
            <person name="Kheradpour P."/>
            <person name="Kirkness E.F."/>
            <person name="Koerich L.B."/>
            <person name="Kristiansen K."/>
            <person name="Kudrna D."/>
            <person name="Kulathinal R.J."/>
            <person name="Kumar S."/>
            <person name="Kwok R."/>
            <person name="Lander E."/>
            <person name="Langley C.H."/>
            <person name="Lapoint R."/>
            <person name="Lazzaro B.P."/>
            <person name="Lee S.J."/>
            <person name="Levesque L."/>
            <person name="Li R."/>
            <person name="Lin C.F."/>
            <person name="Lin M.F."/>
            <person name="Lindblad-Toh K."/>
            <person name="Llopart A."/>
            <person name="Long M."/>
            <person name="Low L."/>
            <person name="Lozovsky E."/>
            <person name="Lu J."/>
            <person name="Luo M."/>
            <person name="Machado C.A."/>
            <person name="Makalowski W."/>
            <person name="Marzo M."/>
            <person name="Matsuda M."/>
            <person name="Matzkin L."/>
            <person name="McAllister B."/>
            <person name="McBride C.S."/>
            <person name="McKernan B."/>
            <person name="McKernan K."/>
            <person name="Mendez-Lago M."/>
            <person name="Minx P."/>
            <person name="Mollenhauer M.U."/>
            <person name="Montooth K."/>
            <person name="Mount S.M."/>
            <person name="Mu X."/>
            <person name="Myers E."/>
            <person name="Negre B."/>
            <person name="Newfeld S."/>
            <person name="Nielsen R."/>
            <person name="Noor M.A."/>
            <person name="O'Grady P."/>
            <person name="Pachter L."/>
            <person name="Papaceit M."/>
            <person name="Parisi M.J."/>
            <person name="Parisi M."/>
            <person name="Parts L."/>
            <person name="Pedersen J.S."/>
            <person name="Pesole G."/>
            <person name="Phillippy A.M."/>
            <person name="Ponting C.P."/>
            <person name="Pop M."/>
            <person name="Porcelli D."/>
            <person name="Powell J.R."/>
            <person name="Prohaska S."/>
            <person name="Pruitt K."/>
            <person name="Puig M."/>
            <person name="Quesneville H."/>
            <person name="Ram K.R."/>
            <person name="Rand D."/>
            <person name="Rasmussen M.D."/>
            <person name="Reed L.K."/>
            <person name="Reenan R."/>
            <person name="Reily A."/>
            <person name="Remington K.A."/>
            <person name="Rieger T.T."/>
            <person name="Ritchie M.G."/>
            <person name="Robin C."/>
            <person name="Rogers Y.H."/>
            <person name="Rohde C."/>
            <person name="Rozas J."/>
            <person name="Rubenfield M.J."/>
            <person name="Ruiz A."/>
            <person name="Russo S."/>
            <person name="Salzberg S.L."/>
            <person name="Sanchez-Gracia A."/>
            <person name="Saranga D.J."/>
            <person name="Sato H."/>
            <person name="Schaeffer S.W."/>
            <person name="Schatz M.C."/>
            <person name="Schlenke T."/>
            <person name="Schwartz R."/>
            <person name="Segarra C."/>
            <person name="Singh R.S."/>
            <person name="Sirot L."/>
            <person name="Sirota M."/>
            <person name="Sisneros N.B."/>
            <person name="Smith C.D."/>
            <person name="Smith T.F."/>
            <person name="Spieth J."/>
            <person name="Stage D.E."/>
            <person name="Stark A."/>
            <person name="Stephan W."/>
            <person name="Strausberg R.L."/>
            <person name="Strempel S."/>
            <person name="Sturgill D."/>
            <person name="Sutton G."/>
            <person name="Sutton G.G."/>
            <person name="Tao W."/>
            <person name="Teichmann S."/>
            <person name="Tobari Y.N."/>
            <person name="Tomimura Y."/>
            <person name="Tsolas J.M."/>
            <person name="Valente V.L."/>
            <person name="Venter E."/>
            <person name="Venter J.C."/>
            <person name="Vicario S."/>
            <person name="Vieira F.G."/>
            <person name="Vilella A.J."/>
            <person name="Villasante A."/>
            <person name="Walenz B."/>
            <person name="Wang J."/>
            <person name="Wasserman M."/>
            <person name="Watts T."/>
            <person name="Wilson D."/>
            <person name="Wilson R.K."/>
            <person name="Wing R.A."/>
            <person name="Wolfner M.F."/>
            <person name="Wong A."/>
            <person name="Wong G.K."/>
            <person name="Wu C.I."/>
            <person name="Wu G."/>
            <person name="Yamamoto D."/>
            <person name="Yang H.P."/>
            <person name="Yang S.P."/>
            <person name="Yorke J.A."/>
            <person name="Yoshida K."/>
            <person name="Zdobnov E."/>
            <person name="Zhang P."/>
            <person name="Zhang Y."/>
            <person name="Zimin A.V."/>
            <person name="Baldwin J."/>
            <person name="Abdouelleil A."/>
            <person name="Abdulkadir J."/>
            <person name="Abebe A."/>
            <person name="Abera B."/>
            <person name="Abreu J."/>
            <person name="Acer S.C."/>
            <person name="Aftuck L."/>
            <person name="Alexander A."/>
            <person name="An P."/>
            <person name="Anderson E."/>
            <person name="Anderson S."/>
            <person name="Arachi H."/>
            <person name="Azer M."/>
            <person name="Bachantsang P."/>
            <person name="Barry A."/>
            <person name="Bayul T."/>
            <person name="Berlin A."/>
            <person name="Bessette D."/>
            <person name="Bloom T."/>
            <person name="Blye J."/>
            <person name="Boguslavskiy L."/>
            <person name="Bonnet C."/>
            <person name="Boukhgalter B."/>
            <person name="Bourzgui I."/>
            <person name="Brown A."/>
            <person name="Cahill P."/>
            <person name="Channer S."/>
            <person name="Cheshatsang Y."/>
            <person name="Chuda L."/>
            <person name="Citroen M."/>
            <person name="Collymore A."/>
            <person name="Cooke P."/>
            <person name="Costello M."/>
            <person name="D'Aco K."/>
            <person name="Daza R."/>
            <person name="De Haan G."/>
            <person name="DeGray S."/>
            <person name="DeMaso C."/>
            <person name="Dhargay N."/>
            <person name="Dooley K."/>
            <person name="Dooley E."/>
            <person name="Doricent M."/>
            <person name="Dorje P."/>
            <person name="Dorjee K."/>
            <person name="Dupes A."/>
            <person name="Elong R."/>
            <person name="Falk J."/>
            <person name="Farina A."/>
            <person name="Faro S."/>
            <person name="Ferguson D."/>
            <person name="Fisher S."/>
            <person name="Foley C.D."/>
            <person name="Franke A."/>
            <person name="Friedrich D."/>
            <person name="Gadbois L."/>
            <person name="Gearin G."/>
            <person name="Gearin C.R."/>
            <person name="Giannoukos G."/>
            <person name="Goode T."/>
            <person name="Graham J."/>
            <person name="Grandbois E."/>
            <person name="Grewal S."/>
            <person name="Gyaltsen K."/>
            <person name="Hafez N."/>
            <person name="Hagos B."/>
            <person name="Hall J."/>
            <person name="Henson C."/>
            <person name="Hollinger A."/>
            <person name="Honan T."/>
            <person name="Huard M.D."/>
            <person name="Hughes L."/>
            <person name="Hurhula B."/>
            <person name="Husby M.E."/>
            <person name="Kamat A."/>
            <person name="Kanga B."/>
            <person name="Kashin S."/>
            <person name="Khazanovich D."/>
            <person name="Kisner P."/>
            <person name="Lance K."/>
            <person name="Lara M."/>
            <person name="Lee W."/>
            <person name="Lennon N."/>
            <person name="Letendre F."/>
            <person name="LeVine R."/>
            <person name="Lipovsky A."/>
            <person name="Liu X."/>
            <person name="Liu J."/>
            <person name="Liu S."/>
            <person name="Lokyitsang T."/>
            <person name="Lokyitsang Y."/>
            <person name="Lubonja R."/>
            <person name="Lui A."/>
            <person name="MacDonald P."/>
            <person name="Magnisalis V."/>
            <person name="Maru K."/>
            <person name="Matthews C."/>
            <person name="McCusker W."/>
            <person name="McDonough S."/>
            <person name="Mehta T."/>
            <person name="Meldrim J."/>
            <person name="Meneus L."/>
            <person name="Mihai O."/>
            <person name="Mihalev A."/>
            <person name="Mihova T."/>
            <person name="Mittelman R."/>
            <person name="Mlenga V."/>
            <person name="Montmayeur A."/>
            <person name="Mulrain L."/>
            <person name="Navidi A."/>
            <person name="Naylor J."/>
            <person name="Negash T."/>
            <person name="Nguyen T."/>
            <person name="Nguyen N."/>
            <person name="Nicol R."/>
            <person name="Norbu C."/>
            <person name="Norbu N."/>
            <person name="Novod N."/>
            <person name="O'Neill B."/>
            <person name="Osman S."/>
            <person name="Markiewicz E."/>
            <person name="Oyono O.L."/>
            <person name="Patti C."/>
            <person name="Phunkhang P."/>
            <person name="Pierre F."/>
            <person name="Priest M."/>
            <person name="Raghuraman S."/>
            <person name="Rege F."/>
            <person name="Reyes R."/>
            <person name="Rise C."/>
            <person name="Rogov P."/>
            <person name="Ross K."/>
            <person name="Ryan E."/>
            <person name="Settipalli S."/>
            <person name="Shea T."/>
            <person name="Sherpa N."/>
            <person name="Shi L."/>
            <person name="Shih D."/>
            <person name="Sparrow T."/>
            <person name="Spaulding J."/>
            <person name="Stalker J."/>
            <person name="Stange-Thomann N."/>
            <person name="Stavropoulos S."/>
            <person name="Stone C."/>
            <person name="Strader C."/>
            <person name="Tesfaye S."/>
            <person name="Thomson T."/>
            <person name="Thoulutsang Y."/>
            <person name="Thoulutsang D."/>
            <person name="Topham K."/>
            <person name="Topping I."/>
            <person name="Tsamla T."/>
            <person name="Vassiliev H."/>
            <person name="Vo A."/>
            <person name="Wangchuk T."/>
            <person name="Wangdi T."/>
            <person name="Weiand M."/>
            <person name="Wilkinson J."/>
            <person name="Wilson A."/>
            <person name="Yadav S."/>
            <person name="Young G."/>
            <person name="Yu Q."/>
            <person name="Zembek L."/>
            <person name="Zhong D."/>
            <person name="Zimmer A."/>
            <person name="Zwirko Z."/>
            <person name="Jaffe D.B."/>
            <person name="Alvarez P."/>
            <person name="Brockman W."/>
            <person name="Butler J."/>
            <person name="Chin C."/>
            <person name="Gnerre S."/>
            <person name="Grabherr M."/>
            <person name="Kleber M."/>
            <person name="Mauceli E."/>
            <person name="MacCallum I."/>
        </authorList>
    </citation>
    <scope>NUCLEOTIDE SEQUENCE [LARGE SCALE GENOMIC DNA]</scope>
    <source>
        <strain evidence="13">Tucson 15081-1352.22</strain>
    </source>
</reference>
<keyword evidence="4" id="KW-0256">Endoplasmic reticulum</keyword>
<keyword evidence="5" id="KW-0931">ER-Golgi transport</keyword>
<dbReference type="Pfam" id="PF03908">
    <property type="entry name" value="Sec20"/>
    <property type="match status" value="1"/>
</dbReference>
<evidence type="ECO:0000256" key="3">
    <source>
        <dbReference type="ARBA" id="ARBA00022692"/>
    </source>
</evidence>
<evidence type="ECO:0000256" key="2">
    <source>
        <dbReference type="ARBA" id="ARBA00022448"/>
    </source>
</evidence>
<dbReference type="GO" id="GO:0006890">
    <property type="term" value="P:retrograde vesicle-mediated transport, Golgi to endoplasmic reticulum"/>
    <property type="evidence" value="ECO:0007669"/>
    <property type="project" value="InterPro"/>
</dbReference>
<evidence type="ECO:0000256" key="7">
    <source>
        <dbReference type="ARBA" id="ARBA00023054"/>
    </source>
</evidence>
<accession>B4KBE7</accession>
<protein>
    <recommendedName>
        <fullName evidence="11">Sec20 C-terminal domain-containing protein</fullName>
    </recommendedName>
</protein>
<dbReference type="GO" id="GO:0005789">
    <property type="term" value="C:endoplasmic reticulum membrane"/>
    <property type="evidence" value="ECO:0007669"/>
    <property type="project" value="UniProtKB-SubCell"/>
</dbReference>
<evidence type="ECO:0000256" key="1">
    <source>
        <dbReference type="ARBA" id="ARBA00004163"/>
    </source>
</evidence>
<evidence type="ECO:0000256" key="5">
    <source>
        <dbReference type="ARBA" id="ARBA00022892"/>
    </source>
</evidence>
<comment type="similarity">
    <text evidence="9">Belongs to the SEC20 family.</text>
</comment>
<evidence type="ECO:0000259" key="11">
    <source>
        <dbReference type="Pfam" id="PF03908"/>
    </source>
</evidence>
<dbReference type="Proteomes" id="UP000009192">
    <property type="component" value="Unassembled WGS sequence"/>
</dbReference>
<dbReference type="AlphaFoldDB" id="B4KBE7"/>
<keyword evidence="2" id="KW-0813">Transport</keyword>
<keyword evidence="8 10" id="KW-0472">Membrane</keyword>